<keyword evidence="1" id="KW-0812">Transmembrane</keyword>
<dbReference type="KEGG" id="gsn:YC6258_05073"/>
<reference evidence="2 3" key="1">
    <citation type="submission" date="2014-01" db="EMBL/GenBank/DDBJ databases">
        <title>Full genme sequencing of cellulolytic bacterium Gynuella sunshinyii YC6258T gen. nov., sp. nov.</title>
        <authorList>
            <person name="Khan H."/>
            <person name="Chung E.J."/>
            <person name="Chung Y.R."/>
        </authorList>
    </citation>
    <scope>NUCLEOTIDE SEQUENCE [LARGE SCALE GENOMIC DNA]</scope>
    <source>
        <strain evidence="2 3">YC6258</strain>
    </source>
</reference>
<organism evidence="2 3">
    <name type="scientific">Gynuella sunshinyii YC6258</name>
    <dbReference type="NCBI Taxonomy" id="1445510"/>
    <lineage>
        <taxon>Bacteria</taxon>
        <taxon>Pseudomonadati</taxon>
        <taxon>Pseudomonadota</taxon>
        <taxon>Gammaproteobacteria</taxon>
        <taxon>Oceanospirillales</taxon>
        <taxon>Saccharospirillaceae</taxon>
        <taxon>Gynuella</taxon>
    </lineage>
</organism>
<dbReference type="STRING" id="1445510.YC6258_05073"/>
<protein>
    <recommendedName>
        <fullName evidence="4">DUF2007 domain-containing protein</fullName>
    </recommendedName>
</protein>
<dbReference type="EMBL" id="CP007142">
    <property type="protein sequence ID" value="AJQ97103.1"/>
    <property type="molecule type" value="Genomic_DNA"/>
</dbReference>
<proteinExistence type="predicted"/>
<dbReference type="RefSeq" id="WP_044618936.1">
    <property type="nucleotide sequence ID" value="NZ_CP007142.1"/>
</dbReference>
<dbReference type="InterPro" id="IPR046162">
    <property type="entry name" value="DUF6164"/>
</dbReference>
<accession>A0A0C5VUX6</accession>
<evidence type="ECO:0000313" key="2">
    <source>
        <dbReference type="EMBL" id="AJQ97103.1"/>
    </source>
</evidence>
<dbReference type="PATRIC" id="fig|1445510.3.peg.5032"/>
<sequence length="124" mass="14900">MARLVFRLNNVPDDEAEEVRELLRQHDIEFYETSAGRWNISLAAIWLNKNDQFDHARELINQWQQERYERLHEERQAVRKRGFLGNLWLGFRRQPVVFVMYLLAVIIIMALSVVPFWLFSGIQL</sequence>
<evidence type="ECO:0000313" key="3">
    <source>
        <dbReference type="Proteomes" id="UP000032266"/>
    </source>
</evidence>
<dbReference type="HOGENOM" id="CLU_135697_0_0_6"/>
<dbReference type="OrthoDB" id="5569385at2"/>
<dbReference type="AlphaFoldDB" id="A0A0C5VUX6"/>
<evidence type="ECO:0000256" key="1">
    <source>
        <dbReference type="SAM" id="Phobius"/>
    </source>
</evidence>
<name>A0A0C5VUX6_9GAMM</name>
<dbReference type="Pfam" id="PF19661">
    <property type="entry name" value="DUF6164"/>
    <property type="match status" value="1"/>
</dbReference>
<keyword evidence="3" id="KW-1185">Reference proteome</keyword>
<feature type="transmembrane region" description="Helical" evidence="1">
    <location>
        <begin position="96"/>
        <end position="119"/>
    </location>
</feature>
<gene>
    <name evidence="2" type="ORF">YC6258_05073</name>
</gene>
<evidence type="ECO:0008006" key="4">
    <source>
        <dbReference type="Google" id="ProtNLM"/>
    </source>
</evidence>
<keyword evidence="1" id="KW-1133">Transmembrane helix</keyword>
<dbReference type="Proteomes" id="UP000032266">
    <property type="component" value="Chromosome"/>
</dbReference>
<keyword evidence="1" id="KW-0472">Membrane</keyword>